<evidence type="ECO:0000256" key="3">
    <source>
        <dbReference type="SAM" id="SignalP"/>
    </source>
</evidence>
<comment type="similarity">
    <text evidence="2">Belongs to the peptidase S1 family. CLIP subfamily.</text>
</comment>
<feature type="domain" description="Peptidase S1" evidence="4">
    <location>
        <begin position="16"/>
        <end position="113"/>
    </location>
</feature>
<dbReference type="InterPro" id="IPR051487">
    <property type="entry name" value="Ser/Thr_Proteases_Immune/Dev"/>
</dbReference>
<dbReference type="SUPFAM" id="SSF50494">
    <property type="entry name" value="Trypsin-like serine proteases"/>
    <property type="match status" value="1"/>
</dbReference>
<dbReference type="Pfam" id="PF00089">
    <property type="entry name" value="Trypsin"/>
    <property type="match status" value="1"/>
</dbReference>
<dbReference type="EMBL" id="GDRN01067417">
    <property type="protein sequence ID" value="JAI64373.1"/>
    <property type="molecule type" value="Transcribed_RNA"/>
</dbReference>
<feature type="signal peptide" evidence="3">
    <location>
        <begin position="1"/>
        <end position="15"/>
    </location>
</feature>
<dbReference type="GO" id="GO:0004252">
    <property type="term" value="F:serine-type endopeptidase activity"/>
    <property type="evidence" value="ECO:0007669"/>
    <property type="project" value="InterPro"/>
</dbReference>
<feature type="chain" id="PRO_5012881583" description="Peptidase S1 domain-containing protein" evidence="3">
    <location>
        <begin position="16"/>
        <end position="126"/>
    </location>
</feature>
<reference evidence="5" key="1">
    <citation type="submission" date="2015-09" db="EMBL/GenBank/DDBJ databases">
        <title>Scylla olivacea transcriptome.</title>
        <authorList>
            <person name="Ikhwanuddin M."/>
        </authorList>
    </citation>
    <scope>NUCLEOTIDE SEQUENCE</scope>
</reference>
<name>A0A0P4W6X8_SCYOL</name>
<accession>A0A0P4W6X8</accession>
<keyword evidence="1" id="KW-1015">Disulfide bond</keyword>
<dbReference type="PANTHER" id="PTHR24256">
    <property type="entry name" value="TRYPTASE-RELATED"/>
    <property type="match status" value="1"/>
</dbReference>
<evidence type="ECO:0000259" key="4">
    <source>
        <dbReference type="Pfam" id="PF00089"/>
    </source>
</evidence>
<evidence type="ECO:0000256" key="1">
    <source>
        <dbReference type="ARBA" id="ARBA00023157"/>
    </source>
</evidence>
<sequence>MKSNVVCLFIGVVLCNRNLTAEKVLVRLGDWNLETKTEPIPYQEIEVAELLVHPGYSGDPYHYHDMVALVLKQPAVLGATVNTICLPVNDQDYLPDKCIVSGWGKKNFKSKRFERVSQCQHEDVRA</sequence>
<protein>
    <recommendedName>
        <fullName evidence="4">Peptidase S1 domain-containing protein</fullName>
    </recommendedName>
</protein>
<dbReference type="Gene3D" id="2.40.10.10">
    <property type="entry name" value="Trypsin-like serine proteases"/>
    <property type="match status" value="1"/>
</dbReference>
<dbReference type="InterPro" id="IPR043504">
    <property type="entry name" value="Peptidase_S1_PA_chymotrypsin"/>
</dbReference>
<evidence type="ECO:0000313" key="5">
    <source>
        <dbReference type="EMBL" id="JAI64373.1"/>
    </source>
</evidence>
<dbReference type="AlphaFoldDB" id="A0A0P4W6X8"/>
<keyword evidence="3" id="KW-0732">Signal</keyword>
<proteinExistence type="inferred from homology"/>
<dbReference type="GO" id="GO:0006508">
    <property type="term" value="P:proteolysis"/>
    <property type="evidence" value="ECO:0007669"/>
    <property type="project" value="InterPro"/>
</dbReference>
<dbReference type="InterPro" id="IPR009003">
    <property type="entry name" value="Peptidase_S1_PA"/>
</dbReference>
<dbReference type="InterPro" id="IPR001254">
    <property type="entry name" value="Trypsin_dom"/>
</dbReference>
<evidence type="ECO:0000256" key="2">
    <source>
        <dbReference type="ARBA" id="ARBA00024195"/>
    </source>
</evidence>
<organism evidence="5">
    <name type="scientific">Scylla olivacea</name>
    <name type="common">Orange mud crab</name>
    <name type="synonym">Cancer olivacea</name>
    <dbReference type="NCBI Taxonomy" id="85551"/>
    <lineage>
        <taxon>Eukaryota</taxon>
        <taxon>Metazoa</taxon>
        <taxon>Ecdysozoa</taxon>
        <taxon>Arthropoda</taxon>
        <taxon>Crustacea</taxon>
        <taxon>Multicrustacea</taxon>
        <taxon>Malacostraca</taxon>
        <taxon>Eumalacostraca</taxon>
        <taxon>Eucarida</taxon>
        <taxon>Decapoda</taxon>
        <taxon>Pleocyemata</taxon>
        <taxon>Brachyura</taxon>
        <taxon>Eubrachyura</taxon>
        <taxon>Portunoidea</taxon>
        <taxon>Portunidae</taxon>
        <taxon>Portuninae</taxon>
        <taxon>Scylla</taxon>
    </lineage>
</organism>